<dbReference type="Proteomes" id="UP000800981">
    <property type="component" value="Unassembled WGS sequence"/>
</dbReference>
<dbReference type="InterPro" id="IPR058240">
    <property type="entry name" value="rSAM_sf"/>
</dbReference>
<dbReference type="Gene3D" id="3.80.30.30">
    <property type="match status" value="1"/>
</dbReference>
<comment type="caution">
    <text evidence="5">The sequence shown here is derived from an EMBL/GenBank/DDBJ whole genome shotgun (WGS) entry which is preliminary data.</text>
</comment>
<keyword evidence="1" id="KW-0479">Metal-binding</keyword>
<dbReference type="SFLD" id="SFLDG01084">
    <property type="entry name" value="Uncharacterised_Radical_SAM_Su"/>
    <property type="match status" value="1"/>
</dbReference>
<reference evidence="5 6" key="1">
    <citation type="submission" date="2020-03" db="EMBL/GenBank/DDBJ databases">
        <title>Two novel Motilibacter sp.</title>
        <authorList>
            <person name="Liu S."/>
        </authorList>
    </citation>
    <scope>NUCLEOTIDE SEQUENCE [LARGE SCALE GENOMIC DNA]</scope>
    <source>
        <strain evidence="5 6">E257</strain>
    </source>
</reference>
<evidence type="ECO:0000259" key="4">
    <source>
        <dbReference type="PROSITE" id="PS51918"/>
    </source>
</evidence>
<evidence type="ECO:0000313" key="5">
    <source>
        <dbReference type="EMBL" id="NHC14296.1"/>
    </source>
</evidence>
<accession>A0ABX0GX85</accession>
<evidence type="ECO:0000256" key="3">
    <source>
        <dbReference type="ARBA" id="ARBA00023014"/>
    </source>
</evidence>
<keyword evidence="2" id="KW-0408">Iron</keyword>
<dbReference type="Pfam" id="PF04055">
    <property type="entry name" value="Radical_SAM"/>
    <property type="match status" value="1"/>
</dbReference>
<gene>
    <name evidence="5" type="ORF">G9H71_10945</name>
</gene>
<dbReference type="SFLD" id="SFLDS00029">
    <property type="entry name" value="Radical_SAM"/>
    <property type="match status" value="1"/>
</dbReference>
<organism evidence="5 6">
    <name type="scientific">Motilibacter deserti</name>
    <dbReference type="NCBI Taxonomy" id="2714956"/>
    <lineage>
        <taxon>Bacteria</taxon>
        <taxon>Bacillati</taxon>
        <taxon>Actinomycetota</taxon>
        <taxon>Actinomycetes</taxon>
        <taxon>Motilibacterales</taxon>
        <taxon>Motilibacteraceae</taxon>
        <taxon>Motilibacter</taxon>
    </lineage>
</organism>
<dbReference type="InterPro" id="IPR040086">
    <property type="entry name" value="MJ0683-like"/>
</dbReference>
<evidence type="ECO:0000313" key="6">
    <source>
        <dbReference type="Proteomes" id="UP000800981"/>
    </source>
</evidence>
<dbReference type="PANTHER" id="PTHR43432:SF3">
    <property type="entry name" value="SLR0285 PROTEIN"/>
    <property type="match status" value="1"/>
</dbReference>
<proteinExistence type="predicted"/>
<dbReference type="InterPro" id="IPR007197">
    <property type="entry name" value="rSAM"/>
</dbReference>
<feature type="domain" description="Radical SAM core" evidence="4">
    <location>
        <begin position="66"/>
        <end position="321"/>
    </location>
</feature>
<keyword evidence="3" id="KW-0411">Iron-sulfur</keyword>
<dbReference type="SUPFAM" id="SSF102114">
    <property type="entry name" value="Radical SAM enzymes"/>
    <property type="match status" value="1"/>
</dbReference>
<dbReference type="CDD" id="cd01335">
    <property type="entry name" value="Radical_SAM"/>
    <property type="match status" value="1"/>
</dbReference>
<sequence>MCSTDAVRWDNLRLDADEEGAGLADGALPLLPRGAVTRTFDTPAFRGMTFFEVQARSALNRVPAASQVPFSWTVNPYRGCSHACRYCFARKTHEYLDLDSGADFDAKVLVKVNVAQVLRRELAGRRWKGEHVALGTNTDPYQRVEGRYRLMRGVISALRDANNPFSILTKGVLIARDLDLLTDAADRTDVSTALSVGFVDETVWRGVEPGTPAPMRRLETVAALNEAGIRCGVLMAPILPGLTDSPAQLEETVAAAAAAGAAYLTPIVLHLRPGAREWWMAWLEREHPELVARYQALYAAGSYAPKGYQELIARQVRELADKHGIGRRATTRWRTGHERARLSRPQPAVEPAQLTLL</sequence>
<protein>
    <submittedName>
        <fullName evidence="5">Radical SAM protein</fullName>
    </submittedName>
</protein>
<dbReference type="EMBL" id="JAANNP010000005">
    <property type="protein sequence ID" value="NHC14296.1"/>
    <property type="molecule type" value="Genomic_DNA"/>
</dbReference>
<dbReference type="SMART" id="SM00729">
    <property type="entry name" value="Elp3"/>
    <property type="match status" value="1"/>
</dbReference>
<evidence type="ECO:0000256" key="1">
    <source>
        <dbReference type="ARBA" id="ARBA00022723"/>
    </source>
</evidence>
<name>A0ABX0GX85_9ACTN</name>
<dbReference type="PROSITE" id="PS51918">
    <property type="entry name" value="RADICAL_SAM"/>
    <property type="match status" value="1"/>
</dbReference>
<dbReference type="InterPro" id="IPR006638">
    <property type="entry name" value="Elp3/MiaA/NifB-like_rSAM"/>
</dbReference>
<dbReference type="NCBIfam" id="NF038135">
    <property type="entry name" value="rSAM_Rv2578c"/>
    <property type="match status" value="1"/>
</dbReference>
<dbReference type="PANTHER" id="PTHR43432">
    <property type="entry name" value="SLR0285 PROTEIN"/>
    <property type="match status" value="1"/>
</dbReference>
<keyword evidence="6" id="KW-1185">Reference proteome</keyword>
<evidence type="ECO:0000256" key="2">
    <source>
        <dbReference type="ARBA" id="ARBA00023004"/>
    </source>
</evidence>